<dbReference type="Pfam" id="PF14345">
    <property type="entry name" value="GDYXXLXY"/>
    <property type="match status" value="1"/>
</dbReference>
<sequence>MIRRRHPGVMVVGWLLVMLVAGFAIYGHERTLREGEFVLLELAPVDPRSLMQGDYMQLSFAIDRQLADQQRSREVRALPPFAHIHVDEQRRGRFLQLSDLPARESEVVTLRLRRNSGQYSVGPNGYFSRKVRLSAMSRPGGVASGWLTTGTPYWSACMMRHCMSSVLILYHQKSE</sequence>
<dbReference type="Proteomes" id="UP000243924">
    <property type="component" value="Chromosome I"/>
</dbReference>
<reference evidence="3" key="1">
    <citation type="submission" date="2016-10" db="EMBL/GenBank/DDBJ databases">
        <authorList>
            <person name="Varghese N."/>
            <person name="Submissions S."/>
        </authorList>
    </citation>
    <scope>NUCLEOTIDE SEQUENCE [LARGE SCALE GENOMIC DNA]</scope>
    <source>
        <strain evidence="3">CECT 8338</strain>
    </source>
</reference>
<keyword evidence="3" id="KW-1185">Reference proteome</keyword>
<name>A0A1H2G502_9GAMM</name>
<feature type="transmembrane region" description="Helical" evidence="1">
    <location>
        <begin position="7"/>
        <end position="26"/>
    </location>
</feature>
<evidence type="ECO:0000256" key="1">
    <source>
        <dbReference type="SAM" id="Phobius"/>
    </source>
</evidence>
<dbReference type="EMBL" id="LT629787">
    <property type="protein sequence ID" value="SDU14609.1"/>
    <property type="molecule type" value="Genomic_DNA"/>
</dbReference>
<dbReference type="InterPro" id="IPR025833">
    <property type="entry name" value="GDYXXLXY"/>
</dbReference>
<evidence type="ECO:0000313" key="3">
    <source>
        <dbReference type="Proteomes" id="UP000243924"/>
    </source>
</evidence>
<proteinExistence type="predicted"/>
<dbReference type="STRING" id="1434072.SAMN05216210_2041"/>
<dbReference type="RefSeq" id="WP_197674993.1">
    <property type="nucleotide sequence ID" value="NZ_LT629787.1"/>
</dbReference>
<protein>
    <submittedName>
        <fullName evidence="2">Uncharacterized membrane-anchored protein</fullName>
    </submittedName>
</protein>
<accession>A0A1H2G502</accession>
<gene>
    <name evidence="2" type="ORF">SAMN05216210_2041</name>
</gene>
<evidence type="ECO:0000313" key="2">
    <source>
        <dbReference type="EMBL" id="SDU14609.1"/>
    </source>
</evidence>
<keyword evidence="1" id="KW-0472">Membrane</keyword>
<keyword evidence="1" id="KW-1133">Transmembrane helix</keyword>
<keyword evidence="1" id="KW-0812">Transmembrane</keyword>
<dbReference type="AlphaFoldDB" id="A0A1H2G502"/>
<organism evidence="2 3">
    <name type="scientific">Halopseudomonas salegens</name>
    <dbReference type="NCBI Taxonomy" id="1434072"/>
    <lineage>
        <taxon>Bacteria</taxon>
        <taxon>Pseudomonadati</taxon>
        <taxon>Pseudomonadota</taxon>
        <taxon>Gammaproteobacteria</taxon>
        <taxon>Pseudomonadales</taxon>
        <taxon>Pseudomonadaceae</taxon>
        <taxon>Halopseudomonas</taxon>
    </lineage>
</organism>